<dbReference type="EMBL" id="JACIDR010000001">
    <property type="protein sequence ID" value="MBB3971525.1"/>
    <property type="molecule type" value="Genomic_DNA"/>
</dbReference>
<dbReference type="PROSITE" id="PS51462">
    <property type="entry name" value="NUDIX"/>
    <property type="match status" value="1"/>
</dbReference>
<protein>
    <submittedName>
        <fullName evidence="5">ADP-ribose pyrophosphatase YjhB (NUDIX family)</fullName>
    </submittedName>
</protein>
<proteinExistence type="inferred from homology"/>
<dbReference type="InterPro" id="IPR000086">
    <property type="entry name" value="NUDIX_hydrolase_dom"/>
</dbReference>
<accession>A0A7W6GDV3</accession>
<dbReference type="PRINTS" id="PR00502">
    <property type="entry name" value="NUDIXFAMILY"/>
</dbReference>
<feature type="domain" description="Nudix hydrolase" evidence="4">
    <location>
        <begin position="18"/>
        <end position="147"/>
    </location>
</feature>
<dbReference type="AlphaFoldDB" id="A0A7W6GDV3"/>
<dbReference type="InterPro" id="IPR015797">
    <property type="entry name" value="NUDIX_hydrolase-like_dom_sf"/>
</dbReference>
<comment type="cofactor">
    <cofactor evidence="1">
        <name>Mg(2+)</name>
        <dbReference type="ChEBI" id="CHEBI:18420"/>
    </cofactor>
</comment>
<organism evidence="5 6">
    <name type="scientific">Hansschlegelia beijingensis</name>
    <dbReference type="NCBI Taxonomy" id="1133344"/>
    <lineage>
        <taxon>Bacteria</taxon>
        <taxon>Pseudomonadati</taxon>
        <taxon>Pseudomonadota</taxon>
        <taxon>Alphaproteobacteria</taxon>
        <taxon>Hyphomicrobiales</taxon>
        <taxon>Methylopilaceae</taxon>
        <taxon>Hansschlegelia</taxon>
    </lineage>
</organism>
<dbReference type="RefSeq" id="WP_183393398.1">
    <property type="nucleotide sequence ID" value="NZ_JACIDR010000001.1"/>
</dbReference>
<dbReference type="InterPro" id="IPR020084">
    <property type="entry name" value="NUDIX_hydrolase_CS"/>
</dbReference>
<reference evidence="5 6" key="1">
    <citation type="submission" date="2020-08" db="EMBL/GenBank/DDBJ databases">
        <title>Genomic Encyclopedia of Type Strains, Phase IV (KMG-IV): sequencing the most valuable type-strain genomes for metagenomic binning, comparative biology and taxonomic classification.</title>
        <authorList>
            <person name="Goeker M."/>
        </authorList>
    </citation>
    <scope>NUCLEOTIDE SEQUENCE [LARGE SCALE GENOMIC DNA]</scope>
    <source>
        <strain evidence="5 6">DSM 25481</strain>
    </source>
</reference>
<dbReference type="PROSITE" id="PS00893">
    <property type="entry name" value="NUDIX_BOX"/>
    <property type="match status" value="1"/>
</dbReference>
<comment type="similarity">
    <text evidence="3">Belongs to the Nudix hydrolase family.</text>
</comment>
<gene>
    <name evidence="5" type="ORF">GGR24_000158</name>
</gene>
<evidence type="ECO:0000256" key="3">
    <source>
        <dbReference type="RuleBase" id="RU003476"/>
    </source>
</evidence>
<evidence type="ECO:0000256" key="1">
    <source>
        <dbReference type="ARBA" id="ARBA00001946"/>
    </source>
</evidence>
<dbReference type="Proteomes" id="UP000528964">
    <property type="component" value="Unassembled WGS sequence"/>
</dbReference>
<dbReference type="InterPro" id="IPR020476">
    <property type="entry name" value="Nudix_hydrolase"/>
</dbReference>
<dbReference type="GO" id="GO:0016787">
    <property type="term" value="F:hydrolase activity"/>
    <property type="evidence" value="ECO:0007669"/>
    <property type="project" value="UniProtKB-KW"/>
</dbReference>
<evidence type="ECO:0000256" key="2">
    <source>
        <dbReference type="ARBA" id="ARBA00022801"/>
    </source>
</evidence>
<dbReference type="PANTHER" id="PTHR43046:SF16">
    <property type="entry name" value="ADP-RIBOSE PYROPHOSPHATASE YJHB-RELATED"/>
    <property type="match status" value="1"/>
</dbReference>
<keyword evidence="2 3" id="KW-0378">Hydrolase</keyword>
<keyword evidence="6" id="KW-1185">Reference proteome</keyword>
<evidence type="ECO:0000313" key="5">
    <source>
        <dbReference type="EMBL" id="MBB3971525.1"/>
    </source>
</evidence>
<dbReference type="Pfam" id="PF00293">
    <property type="entry name" value="NUDIX"/>
    <property type="match status" value="1"/>
</dbReference>
<name>A0A7W6GDV3_9HYPH</name>
<comment type="caution">
    <text evidence="5">The sequence shown here is derived from an EMBL/GenBank/DDBJ whole genome shotgun (WGS) entry which is preliminary data.</text>
</comment>
<dbReference type="PANTHER" id="PTHR43046">
    <property type="entry name" value="GDP-MANNOSE MANNOSYL HYDROLASE"/>
    <property type="match status" value="1"/>
</dbReference>
<sequence>MSSIRGRIVRAAAARWGRARRAVTLGVRVLAVDGDHALLVRHGYVEGWHLPGGAVELGETAEEAAARELLEETGVSAARPLRLVGLYFNPALGGRDHVALFRTDAFAIGAAPEPNREIAESGWFPLSALPQGATPATRRRIEECLGQRAANGRW</sequence>
<evidence type="ECO:0000313" key="6">
    <source>
        <dbReference type="Proteomes" id="UP000528964"/>
    </source>
</evidence>
<dbReference type="SUPFAM" id="SSF55811">
    <property type="entry name" value="Nudix"/>
    <property type="match status" value="1"/>
</dbReference>
<dbReference type="Gene3D" id="3.90.79.10">
    <property type="entry name" value="Nucleoside Triphosphate Pyrophosphohydrolase"/>
    <property type="match status" value="1"/>
</dbReference>
<evidence type="ECO:0000259" key="4">
    <source>
        <dbReference type="PROSITE" id="PS51462"/>
    </source>
</evidence>